<protein>
    <submittedName>
        <fullName evidence="5">Multicopper oxidase, type 1</fullName>
    </submittedName>
</protein>
<evidence type="ECO:0000259" key="4">
    <source>
        <dbReference type="Pfam" id="PF07732"/>
    </source>
</evidence>
<organism evidence="5 6">
    <name type="scientific">Corchorus olitorius</name>
    <dbReference type="NCBI Taxonomy" id="93759"/>
    <lineage>
        <taxon>Eukaryota</taxon>
        <taxon>Viridiplantae</taxon>
        <taxon>Streptophyta</taxon>
        <taxon>Embryophyta</taxon>
        <taxon>Tracheophyta</taxon>
        <taxon>Spermatophyta</taxon>
        <taxon>Magnoliopsida</taxon>
        <taxon>eudicotyledons</taxon>
        <taxon>Gunneridae</taxon>
        <taxon>Pentapetalae</taxon>
        <taxon>rosids</taxon>
        <taxon>malvids</taxon>
        <taxon>Malvales</taxon>
        <taxon>Malvaceae</taxon>
        <taxon>Grewioideae</taxon>
        <taxon>Apeibeae</taxon>
        <taxon>Corchorus</taxon>
    </lineage>
</organism>
<evidence type="ECO:0000313" key="5">
    <source>
        <dbReference type="EMBL" id="OMO52718.1"/>
    </source>
</evidence>
<name>A0A1R3G3P8_9ROSI</name>
<comment type="caution">
    <text evidence="5">The sequence shown here is derived from an EMBL/GenBank/DDBJ whole genome shotgun (WGS) entry which is preliminary data.</text>
</comment>
<evidence type="ECO:0000256" key="2">
    <source>
        <dbReference type="SAM" id="SignalP"/>
    </source>
</evidence>
<dbReference type="InterPro" id="IPR008972">
    <property type="entry name" value="Cupredoxin"/>
</dbReference>
<feature type="chain" id="PRO_5012074003" evidence="2">
    <location>
        <begin position="24"/>
        <end position="185"/>
    </location>
</feature>
<dbReference type="GO" id="GO:0016491">
    <property type="term" value="F:oxidoreductase activity"/>
    <property type="evidence" value="ECO:0007669"/>
    <property type="project" value="TreeGrafter"/>
</dbReference>
<evidence type="ECO:0000259" key="3">
    <source>
        <dbReference type="Pfam" id="PF00394"/>
    </source>
</evidence>
<dbReference type="Proteomes" id="UP000187203">
    <property type="component" value="Unassembled WGS sequence"/>
</dbReference>
<gene>
    <name evidence="5" type="ORF">COLO4_37031</name>
</gene>
<proteinExistence type="inferred from homology"/>
<dbReference type="SUPFAM" id="SSF49503">
    <property type="entry name" value="Cupredoxins"/>
    <property type="match status" value="2"/>
</dbReference>
<keyword evidence="6" id="KW-1185">Reference proteome</keyword>
<evidence type="ECO:0000256" key="1">
    <source>
        <dbReference type="ARBA" id="ARBA00010609"/>
    </source>
</evidence>
<feature type="domain" description="Plastocyanin-like" evidence="3">
    <location>
        <begin position="146"/>
        <end position="182"/>
    </location>
</feature>
<accession>A0A1R3G3P8</accession>
<evidence type="ECO:0000313" key="6">
    <source>
        <dbReference type="Proteomes" id="UP000187203"/>
    </source>
</evidence>
<feature type="domain" description="Plastocyanin-like" evidence="4">
    <location>
        <begin position="34"/>
        <end position="91"/>
    </location>
</feature>
<dbReference type="PANTHER" id="PTHR11709">
    <property type="entry name" value="MULTI-COPPER OXIDASE"/>
    <property type="match status" value="1"/>
</dbReference>
<dbReference type="GO" id="GO:0005507">
    <property type="term" value="F:copper ion binding"/>
    <property type="evidence" value="ECO:0007669"/>
    <property type="project" value="InterPro"/>
</dbReference>
<sequence length="185" mass="20888">MALFRASLFLLIHIALLSSLCFAEDPYVSYDVKVSYIIISPLGVPQRVITVNGKFPGPFVEATINYNVVVNVYNQLDENLLMTWSGFQMRRIHGRMVYLEQIVQFIPKGLSLTTSKMVIAIPFAQSDDDIVIIIGDWYNTTLVPDGIDYERINVDLGKTHRIRVHNVGISTSLNFRIQGNNLLLA</sequence>
<dbReference type="GO" id="GO:0005886">
    <property type="term" value="C:plasma membrane"/>
    <property type="evidence" value="ECO:0007669"/>
    <property type="project" value="TreeGrafter"/>
</dbReference>
<keyword evidence="2" id="KW-0732">Signal</keyword>
<dbReference type="EMBL" id="AWUE01023789">
    <property type="protein sequence ID" value="OMO52718.1"/>
    <property type="molecule type" value="Genomic_DNA"/>
</dbReference>
<dbReference type="AlphaFoldDB" id="A0A1R3G3P8"/>
<dbReference type="Gene3D" id="2.60.40.420">
    <property type="entry name" value="Cupredoxins - blue copper proteins"/>
    <property type="match status" value="2"/>
</dbReference>
<dbReference type="STRING" id="93759.A0A1R3G3P8"/>
<dbReference type="InterPro" id="IPR001117">
    <property type="entry name" value="Cu-oxidase_2nd"/>
</dbReference>
<dbReference type="OrthoDB" id="2121828at2759"/>
<dbReference type="Pfam" id="PF07732">
    <property type="entry name" value="Cu-oxidase_3"/>
    <property type="match status" value="1"/>
</dbReference>
<feature type="signal peptide" evidence="2">
    <location>
        <begin position="1"/>
        <end position="23"/>
    </location>
</feature>
<dbReference type="Pfam" id="PF00394">
    <property type="entry name" value="Cu-oxidase"/>
    <property type="match status" value="1"/>
</dbReference>
<dbReference type="PANTHER" id="PTHR11709:SF270">
    <property type="entry name" value="MONOCOPPER OXIDASE-LIKE PROTEIN SKS1"/>
    <property type="match status" value="1"/>
</dbReference>
<comment type="similarity">
    <text evidence="1">Belongs to the multicopper oxidase family.</text>
</comment>
<dbReference type="InterPro" id="IPR045087">
    <property type="entry name" value="Cu-oxidase_fam"/>
</dbReference>
<dbReference type="InterPro" id="IPR011707">
    <property type="entry name" value="Cu-oxidase-like_N"/>
</dbReference>
<reference evidence="6" key="1">
    <citation type="submission" date="2013-09" db="EMBL/GenBank/DDBJ databases">
        <title>Corchorus olitorius genome sequencing.</title>
        <authorList>
            <person name="Alam M."/>
            <person name="Haque M.S."/>
            <person name="Islam M.S."/>
            <person name="Emdad E.M."/>
            <person name="Islam M.M."/>
            <person name="Ahmed B."/>
            <person name="Halim A."/>
            <person name="Hossen Q.M.M."/>
            <person name="Hossain M.Z."/>
            <person name="Ahmed R."/>
            <person name="Khan M.M."/>
            <person name="Islam R."/>
            <person name="Rashid M.M."/>
            <person name="Khan S.A."/>
            <person name="Rahman M.S."/>
            <person name="Alam M."/>
            <person name="Yahiya A.S."/>
            <person name="Khan M.S."/>
            <person name="Azam M.S."/>
            <person name="Haque T."/>
            <person name="Lashkar M.Z.H."/>
            <person name="Akhand A.I."/>
            <person name="Morshed G."/>
            <person name="Roy S."/>
            <person name="Uddin K.S."/>
            <person name="Rabeya T."/>
            <person name="Hossain A.S."/>
            <person name="Chowdhury A."/>
            <person name="Snigdha A.R."/>
            <person name="Mortoza M.S."/>
            <person name="Matin S.A."/>
            <person name="Hoque S.M.E."/>
            <person name="Islam M.K."/>
            <person name="Roy D.K."/>
            <person name="Haider R."/>
            <person name="Moosa M.M."/>
            <person name="Elias S.M."/>
            <person name="Hasan A.M."/>
            <person name="Jahan S."/>
            <person name="Shafiuddin M."/>
            <person name="Mahmood N."/>
            <person name="Shommy N.S."/>
        </authorList>
    </citation>
    <scope>NUCLEOTIDE SEQUENCE [LARGE SCALE GENOMIC DNA]</scope>
    <source>
        <strain evidence="6">cv. O-4</strain>
    </source>
</reference>